<dbReference type="Proteomes" id="UP000317421">
    <property type="component" value="Unassembled WGS sequence"/>
</dbReference>
<evidence type="ECO:0000313" key="7">
    <source>
        <dbReference type="EMBL" id="TWT96639.1"/>
    </source>
</evidence>
<evidence type="ECO:0000256" key="4">
    <source>
        <dbReference type="HAMAP-Rule" id="MF_00368"/>
    </source>
</evidence>
<comment type="function">
    <text evidence="4">Forms part of the ribosomal stalk which helps the ribosome interact with GTP-bound translation factors. Is thus essential for accurate translation.</text>
</comment>
<evidence type="ECO:0000313" key="8">
    <source>
        <dbReference type="Proteomes" id="UP000317421"/>
    </source>
</evidence>
<feature type="domain" description="Large ribosomal subunit protein bL12 oligomerization" evidence="6">
    <location>
        <begin position="15"/>
        <end position="64"/>
    </location>
</feature>
<keyword evidence="3 4" id="KW-0687">Ribonucleoprotein</keyword>
<dbReference type="PANTHER" id="PTHR45987">
    <property type="entry name" value="39S RIBOSOMAL PROTEIN L12"/>
    <property type="match status" value="1"/>
</dbReference>
<dbReference type="EMBL" id="SJPR01000003">
    <property type="protein sequence ID" value="TWT96639.1"/>
    <property type="molecule type" value="Genomic_DNA"/>
</dbReference>
<evidence type="ECO:0000256" key="1">
    <source>
        <dbReference type="ARBA" id="ARBA00007197"/>
    </source>
</evidence>
<comment type="subunit">
    <text evidence="4">Homodimer. Part of the ribosomal stalk of the 50S ribosomal subunit. Forms a multimeric L10(L12)X complex, where L10 forms an elongated spine to which 2 to 4 L12 dimers bind in a sequential fashion. Binds GTP-bound translation factors.</text>
</comment>
<protein>
    <recommendedName>
        <fullName evidence="4">Large ribosomal subunit protein bL12</fullName>
    </recommendedName>
</protein>
<proteinExistence type="inferred from homology"/>
<dbReference type="GO" id="GO:0003735">
    <property type="term" value="F:structural constituent of ribosome"/>
    <property type="evidence" value="ECO:0007669"/>
    <property type="project" value="InterPro"/>
</dbReference>
<dbReference type="Gene3D" id="3.30.1390.10">
    <property type="match status" value="1"/>
</dbReference>
<evidence type="ECO:0000259" key="5">
    <source>
        <dbReference type="Pfam" id="PF00542"/>
    </source>
</evidence>
<dbReference type="Gene3D" id="1.20.5.710">
    <property type="entry name" value="Single helix bin"/>
    <property type="match status" value="1"/>
</dbReference>
<dbReference type="CDD" id="cd00387">
    <property type="entry name" value="Ribosomal_L7_L12"/>
    <property type="match status" value="1"/>
</dbReference>
<comment type="caution">
    <text evidence="7">The sequence shown here is derived from an EMBL/GenBank/DDBJ whole genome shotgun (WGS) entry which is preliminary data.</text>
</comment>
<reference evidence="7 8" key="1">
    <citation type="submission" date="2019-02" db="EMBL/GenBank/DDBJ databases">
        <title>Deep-cultivation of Planctomycetes and their phenomic and genomic characterization uncovers novel biology.</title>
        <authorList>
            <person name="Wiegand S."/>
            <person name="Jogler M."/>
            <person name="Boedeker C."/>
            <person name="Pinto D."/>
            <person name="Vollmers J."/>
            <person name="Rivas-Marin E."/>
            <person name="Kohn T."/>
            <person name="Peeters S.H."/>
            <person name="Heuer A."/>
            <person name="Rast P."/>
            <person name="Oberbeckmann S."/>
            <person name="Bunk B."/>
            <person name="Jeske O."/>
            <person name="Meyerdierks A."/>
            <person name="Storesund J.E."/>
            <person name="Kallscheuer N."/>
            <person name="Luecker S."/>
            <person name="Lage O.M."/>
            <person name="Pohl T."/>
            <person name="Merkel B.J."/>
            <person name="Hornburger P."/>
            <person name="Mueller R.-W."/>
            <person name="Bruemmer F."/>
            <person name="Labrenz M."/>
            <person name="Spormann A.M."/>
            <person name="Op Den Camp H."/>
            <person name="Overmann J."/>
            <person name="Amann R."/>
            <person name="Jetten M.S.M."/>
            <person name="Mascher T."/>
            <person name="Medema M.H."/>
            <person name="Devos D.P."/>
            <person name="Kaster A.-K."/>
            <person name="Ovreas L."/>
            <person name="Rohde M."/>
            <person name="Galperin M.Y."/>
            <person name="Jogler C."/>
        </authorList>
    </citation>
    <scope>NUCLEOTIDE SEQUENCE [LARGE SCALE GENOMIC DNA]</scope>
    <source>
        <strain evidence="7 8">Pla108</strain>
    </source>
</reference>
<dbReference type="Pfam" id="PF16320">
    <property type="entry name" value="Ribosomal_L12_N"/>
    <property type="match status" value="1"/>
</dbReference>
<dbReference type="SUPFAM" id="SSF48300">
    <property type="entry name" value="Ribosomal protein L7/12, oligomerisation (N-terminal) domain"/>
    <property type="match status" value="1"/>
</dbReference>
<evidence type="ECO:0000256" key="2">
    <source>
        <dbReference type="ARBA" id="ARBA00022980"/>
    </source>
</evidence>
<dbReference type="InterPro" id="IPR000206">
    <property type="entry name" value="Ribosomal_bL12"/>
</dbReference>
<sequence>MSEEAVAEAREFASTIKEMGDKIVGLTLKEAKELSDYLKEVHGIEPAAGGGAVMMAGPADGGGAAAVEEQTEFDVVLESFGDNKISVIKVVRTATGLGLKEAKDAVEGAPTKLKEGVSKEEAEKLKTELEEAGAKVSIK</sequence>
<dbReference type="OrthoDB" id="9811748at2"/>
<dbReference type="GO" id="GO:0022625">
    <property type="term" value="C:cytosolic large ribosomal subunit"/>
    <property type="evidence" value="ECO:0007669"/>
    <property type="project" value="TreeGrafter"/>
</dbReference>
<dbReference type="HAMAP" id="MF_00368">
    <property type="entry name" value="Ribosomal_bL12"/>
    <property type="match status" value="1"/>
</dbReference>
<dbReference type="InterPro" id="IPR014719">
    <property type="entry name" value="Ribosomal_bL12_C/ClpS-like"/>
</dbReference>
<gene>
    <name evidence="4 7" type="primary">rplL</name>
    <name evidence="7" type="ORF">Pla108_24130</name>
</gene>
<dbReference type="SUPFAM" id="SSF54736">
    <property type="entry name" value="ClpS-like"/>
    <property type="match status" value="1"/>
</dbReference>
<dbReference type="GO" id="GO:0003729">
    <property type="term" value="F:mRNA binding"/>
    <property type="evidence" value="ECO:0007669"/>
    <property type="project" value="TreeGrafter"/>
</dbReference>
<evidence type="ECO:0000256" key="3">
    <source>
        <dbReference type="ARBA" id="ARBA00023274"/>
    </source>
</evidence>
<dbReference type="GO" id="GO:0006412">
    <property type="term" value="P:translation"/>
    <property type="evidence" value="ECO:0007669"/>
    <property type="project" value="UniProtKB-UniRule"/>
</dbReference>
<keyword evidence="8" id="KW-1185">Reference proteome</keyword>
<comment type="similarity">
    <text evidence="1 4">Belongs to the bacterial ribosomal protein bL12 family.</text>
</comment>
<dbReference type="InterPro" id="IPR036235">
    <property type="entry name" value="Ribosomal_bL12_oligo_N_sf"/>
</dbReference>
<name>A0A5C6AAQ2_9BACT</name>
<evidence type="ECO:0000259" key="6">
    <source>
        <dbReference type="Pfam" id="PF16320"/>
    </source>
</evidence>
<accession>A0A5C6AAQ2</accession>
<dbReference type="RefSeq" id="WP_146445162.1">
    <property type="nucleotide sequence ID" value="NZ_SJPR01000003.1"/>
</dbReference>
<organism evidence="7 8">
    <name type="scientific">Botrimarina colliarenosi</name>
    <dbReference type="NCBI Taxonomy" id="2528001"/>
    <lineage>
        <taxon>Bacteria</taxon>
        <taxon>Pseudomonadati</taxon>
        <taxon>Planctomycetota</taxon>
        <taxon>Planctomycetia</taxon>
        <taxon>Pirellulales</taxon>
        <taxon>Lacipirellulaceae</taxon>
        <taxon>Botrimarina</taxon>
    </lineage>
</organism>
<dbReference type="AlphaFoldDB" id="A0A5C6AAQ2"/>
<dbReference type="Pfam" id="PF00542">
    <property type="entry name" value="Ribosomal_L12"/>
    <property type="match status" value="1"/>
</dbReference>
<dbReference type="InterPro" id="IPR013823">
    <property type="entry name" value="Ribosomal_bL12_C"/>
</dbReference>
<dbReference type="NCBIfam" id="TIGR00855">
    <property type="entry name" value="L12"/>
    <property type="match status" value="1"/>
</dbReference>
<dbReference type="FunFam" id="3.30.1390.10:FF:000001">
    <property type="entry name" value="50S ribosomal protein L7/L12"/>
    <property type="match status" value="1"/>
</dbReference>
<dbReference type="InterPro" id="IPR008932">
    <property type="entry name" value="Ribosomal_bL12_oligo"/>
</dbReference>
<dbReference type="PANTHER" id="PTHR45987:SF4">
    <property type="entry name" value="LARGE RIBOSOMAL SUBUNIT PROTEIN BL12M"/>
    <property type="match status" value="1"/>
</dbReference>
<keyword evidence="2 4" id="KW-0689">Ribosomal protein</keyword>
<feature type="domain" description="Large ribosomal subunit protein bL12 C-terminal" evidence="5">
    <location>
        <begin position="73"/>
        <end position="139"/>
    </location>
</feature>